<sequence length="95" mass="11166">MKFSFDVGINEKHRVDFSFNQFWGNLSICVNGKKLIKDFIIISVSLTKTYNLEIGVEERHKVKIEKTRKLFFAGLRKTKYKVYIDGVLTNEFEGR</sequence>
<dbReference type="RefSeq" id="WP_144706258.1">
    <property type="nucleotide sequence ID" value="NZ_VNJJ01000017.1"/>
</dbReference>
<protein>
    <submittedName>
        <fullName evidence="1">Uncharacterized protein</fullName>
    </submittedName>
</protein>
<evidence type="ECO:0000313" key="2">
    <source>
        <dbReference type="Proteomes" id="UP000316330"/>
    </source>
</evidence>
<proteinExistence type="predicted"/>
<comment type="caution">
    <text evidence="1">The sequence shown here is derived from an EMBL/GenBank/DDBJ whole genome shotgun (WGS) entry which is preliminary data.</text>
</comment>
<dbReference type="Proteomes" id="UP000316330">
    <property type="component" value="Unassembled WGS sequence"/>
</dbReference>
<dbReference type="OrthoDB" id="2638022at2"/>
<organism evidence="1 2">
    <name type="scientific">Cohnella terricola</name>
    <dbReference type="NCBI Taxonomy" id="1289167"/>
    <lineage>
        <taxon>Bacteria</taxon>
        <taxon>Bacillati</taxon>
        <taxon>Bacillota</taxon>
        <taxon>Bacilli</taxon>
        <taxon>Bacillales</taxon>
        <taxon>Paenibacillaceae</taxon>
        <taxon>Cohnella</taxon>
    </lineage>
</organism>
<dbReference type="EMBL" id="VNJJ01000017">
    <property type="protein sequence ID" value="TVX96230.1"/>
    <property type="molecule type" value="Genomic_DNA"/>
</dbReference>
<accession>A0A559J8L2</accession>
<reference evidence="1 2" key="1">
    <citation type="submission" date="2019-07" db="EMBL/GenBank/DDBJ databases">
        <authorList>
            <person name="Kim J."/>
        </authorList>
    </citation>
    <scope>NUCLEOTIDE SEQUENCE [LARGE SCALE GENOMIC DNA]</scope>
    <source>
        <strain evidence="1 2">G13</strain>
    </source>
</reference>
<keyword evidence="2" id="KW-1185">Reference proteome</keyword>
<gene>
    <name evidence="1" type="ORF">FPZ45_21190</name>
</gene>
<name>A0A559J8L2_9BACL</name>
<evidence type="ECO:0000313" key="1">
    <source>
        <dbReference type="EMBL" id="TVX96230.1"/>
    </source>
</evidence>
<dbReference type="AlphaFoldDB" id="A0A559J8L2"/>